<accession>A0A7X1KZ53</accession>
<reference evidence="1 2" key="1">
    <citation type="submission" date="2020-08" db="EMBL/GenBank/DDBJ databases">
        <title>Pseudomonas sp. nov.</title>
        <authorList>
            <person name="Gieschler S."/>
            <person name="Fiedler G."/>
            <person name="Brinks E."/>
            <person name="Boehnlein C."/>
            <person name="Franz C.M.A.P."/>
            <person name="Kabisch J."/>
        </authorList>
    </citation>
    <scope>NUCLEOTIDE SEQUENCE [LARGE SCALE GENOMIC DNA]</scope>
    <source>
        <strain evidence="1 2">MBT-1</strain>
    </source>
</reference>
<evidence type="ECO:0000313" key="2">
    <source>
        <dbReference type="Proteomes" id="UP000526003"/>
    </source>
</evidence>
<proteinExistence type="predicted"/>
<organism evidence="1 2">
    <name type="scientific">Pseudomonas kielensis</name>
    <dbReference type="NCBI Taxonomy" id="2762577"/>
    <lineage>
        <taxon>Bacteria</taxon>
        <taxon>Pseudomonadati</taxon>
        <taxon>Pseudomonadota</taxon>
        <taxon>Gammaproteobacteria</taxon>
        <taxon>Pseudomonadales</taxon>
        <taxon>Pseudomonadaceae</taxon>
        <taxon>Pseudomonas</taxon>
    </lineage>
</organism>
<dbReference type="RefSeq" id="WP_166592259.1">
    <property type="nucleotide sequence ID" value="NZ_CP090311.1"/>
</dbReference>
<comment type="caution">
    <text evidence="1">The sequence shown here is derived from an EMBL/GenBank/DDBJ whole genome shotgun (WGS) entry which is preliminary data.</text>
</comment>
<evidence type="ECO:0000313" key="1">
    <source>
        <dbReference type="EMBL" id="MBC2691629.1"/>
    </source>
</evidence>
<keyword evidence="2" id="KW-1185">Reference proteome</keyword>
<gene>
    <name evidence="1" type="ORF">H7995_17715</name>
</gene>
<dbReference type="Proteomes" id="UP000526003">
    <property type="component" value="Unassembled WGS sequence"/>
</dbReference>
<dbReference type="AlphaFoldDB" id="A0A7X1KZ53"/>
<sequence length="69" mass="7997">MARDKAKDDLYFNCTQDHEAEYVAGLYPATAKKEVKDFLERACRTKLLNNATHQQVYDLIDKQLGYKQA</sequence>
<protein>
    <submittedName>
        <fullName evidence="1">Uncharacterized protein</fullName>
    </submittedName>
</protein>
<dbReference type="EMBL" id="JACMYG010000019">
    <property type="protein sequence ID" value="MBC2691629.1"/>
    <property type="molecule type" value="Genomic_DNA"/>
</dbReference>
<name>A0A7X1KZ53_9PSED</name>